<organism evidence="1 2">
    <name type="scientific">Alkalimarinus alittae</name>
    <dbReference type="NCBI Taxonomy" id="2961619"/>
    <lineage>
        <taxon>Bacteria</taxon>
        <taxon>Pseudomonadati</taxon>
        <taxon>Pseudomonadota</taxon>
        <taxon>Gammaproteobacteria</taxon>
        <taxon>Alteromonadales</taxon>
        <taxon>Alteromonadaceae</taxon>
        <taxon>Alkalimarinus</taxon>
    </lineage>
</organism>
<dbReference type="SUPFAM" id="SSF109604">
    <property type="entry name" value="HD-domain/PDEase-like"/>
    <property type="match status" value="1"/>
</dbReference>
<sequence length="172" mass="19823">MDREAGTEASVKNKPNKNKQLEKAIQIAVSAHRGQFDRGGKPYILHPLHLMNQLMFDIELATIAVLHDVIEDSDITLEHLEEEGFSERVCTALTYLTHKSGQSYEDYISDIAQNYDAIRVKRKDLEHNSDITRLKGVKEKDLLRMKRYHKAFVLLSKAKAEFLAREEDARKE</sequence>
<proteinExistence type="predicted"/>
<accession>A0ABY6N5L2</accession>
<keyword evidence="2" id="KW-1185">Reference proteome</keyword>
<evidence type="ECO:0008006" key="3">
    <source>
        <dbReference type="Google" id="ProtNLM"/>
    </source>
</evidence>
<protein>
    <recommendedName>
        <fullName evidence="3">GTP pyrophosphokinase</fullName>
    </recommendedName>
</protein>
<evidence type="ECO:0000313" key="1">
    <source>
        <dbReference type="EMBL" id="UZE97277.1"/>
    </source>
</evidence>
<evidence type="ECO:0000313" key="2">
    <source>
        <dbReference type="Proteomes" id="UP001163739"/>
    </source>
</evidence>
<reference evidence="1" key="1">
    <citation type="submission" date="2022-06" db="EMBL/GenBank/DDBJ databases">
        <title>Alkalimarinus sp. nov., isolated from gut of a Alitta virens.</title>
        <authorList>
            <person name="Yang A.I."/>
            <person name="Shin N.-R."/>
        </authorList>
    </citation>
    <scope>NUCLEOTIDE SEQUENCE</scope>
    <source>
        <strain evidence="1">A2M4</strain>
    </source>
</reference>
<name>A0ABY6N5L2_9ALTE</name>
<dbReference type="Proteomes" id="UP001163739">
    <property type="component" value="Chromosome"/>
</dbReference>
<dbReference type="EMBL" id="CP100390">
    <property type="protein sequence ID" value="UZE97277.1"/>
    <property type="molecule type" value="Genomic_DNA"/>
</dbReference>
<dbReference type="RefSeq" id="WP_265048754.1">
    <property type="nucleotide sequence ID" value="NZ_CP100390.1"/>
</dbReference>
<dbReference type="Gene3D" id="1.10.3210.10">
    <property type="entry name" value="Hypothetical protein af1432"/>
    <property type="match status" value="1"/>
</dbReference>
<gene>
    <name evidence="1" type="ORF">NKI27_05870</name>
</gene>